<organism evidence="2 3">
    <name type="scientific">Luteolibacter luteus</name>
    <dbReference type="NCBI Taxonomy" id="2728835"/>
    <lineage>
        <taxon>Bacteria</taxon>
        <taxon>Pseudomonadati</taxon>
        <taxon>Verrucomicrobiota</taxon>
        <taxon>Verrucomicrobiia</taxon>
        <taxon>Verrucomicrobiales</taxon>
        <taxon>Verrucomicrobiaceae</taxon>
        <taxon>Luteolibacter</taxon>
    </lineage>
</organism>
<dbReference type="Proteomes" id="UP000501812">
    <property type="component" value="Chromosome"/>
</dbReference>
<proteinExistence type="predicted"/>
<dbReference type="EMBL" id="CP051774">
    <property type="protein sequence ID" value="QJE98857.1"/>
    <property type="molecule type" value="Genomic_DNA"/>
</dbReference>
<dbReference type="AlphaFoldDB" id="A0A858RPB4"/>
<evidence type="ECO:0000313" key="3">
    <source>
        <dbReference type="Proteomes" id="UP000501812"/>
    </source>
</evidence>
<keyword evidence="3" id="KW-1185">Reference proteome</keyword>
<evidence type="ECO:0000313" key="2">
    <source>
        <dbReference type="EMBL" id="QJE98857.1"/>
    </source>
</evidence>
<feature type="transmembrane region" description="Helical" evidence="1">
    <location>
        <begin position="103"/>
        <end position="122"/>
    </location>
</feature>
<dbReference type="KEGG" id="luo:HHL09_24775"/>
<sequence>MIPRPIQHSITYWSGVVTLLFILFAWVASLQKATSISFNTLGRHLSLGHGGSSIIILSVDKRRPSPVPIDQEPMLADRLSTTIPRPSLESRDDGKERTFLAMLPHWLTFIVAAGIWIGLLIWREYRVRKISVGDRQTPGTAAIVHEDLPFQAPNDHHGIK</sequence>
<keyword evidence="1" id="KW-0812">Transmembrane</keyword>
<accession>A0A858RPB4</accession>
<protein>
    <submittedName>
        <fullName evidence="2">Uncharacterized protein</fullName>
    </submittedName>
</protein>
<reference evidence="2 3" key="1">
    <citation type="submission" date="2020-04" db="EMBL/GenBank/DDBJ databases">
        <title>Luteolibacter sp. G-1-1-1 isolated from soil.</title>
        <authorList>
            <person name="Dahal R.H."/>
        </authorList>
    </citation>
    <scope>NUCLEOTIDE SEQUENCE [LARGE SCALE GENOMIC DNA]</scope>
    <source>
        <strain evidence="2 3">G-1-1-1</strain>
    </source>
</reference>
<name>A0A858RPB4_9BACT</name>
<keyword evidence="1" id="KW-1133">Transmembrane helix</keyword>
<feature type="transmembrane region" description="Helical" evidence="1">
    <location>
        <begin position="12"/>
        <end position="29"/>
    </location>
</feature>
<keyword evidence="1" id="KW-0472">Membrane</keyword>
<dbReference type="RefSeq" id="WP_169457343.1">
    <property type="nucleotide sequence ID" value="NZ_CP051774.1"/>
</dbReference>
<evidence type="ECO:0000256" key="1">
    <source>
        <dbReference type="SAM" id="Phobius"/>
    </source>
</evidence>
<gene>
    <name evidence="2" type="ORF">HHL09_24775</name>
</gene>